<evidence type="ECO:0008006" key="3">
    <source>
        <dbReference type="Google" id="ProtNLM"/>
    </source>
</evidence>
<protein>
    <recommendedName>
        <fullName evidence="3">DUF4237 domain-containing protein</fullName>
    </recommendedName>
</protein>
<accession>A0A7G9S4E1</accession>
<dbReference type="Proteomes" id="UP000515934">
    <property type="component" value="Chromosome"/>
</dbReference>
<proteinExistence type="predicted"/>
<dbReference type="AlphaFoldDB" id="A0A7G9S4E1"/>
<gene>
    <name evidence="1" type="ORF">H9L06_10920</name>
</gene>
<dbReference type="EMBL" id="CP060716">
    <property type="protein sequence ID" value="QNN62716.1"/>
    <property type="molecule type" value="Genomic_DNA"/>
</dbReference>
<reference evidence="1 2" key="1">
    <citation type="submission" date="2020-08" db="EMBL/GenBank/DDBJ databases">
        <title>Genome sequence of Leucobacter denitrificans KACC 14055T.</title>
        <authorList>
            <person name="Hyun D.-W."/>
            <person name="Bae J.-W."/>
        </authorList>
    </citation>
    <scope>NUCLEOTIDE SEQUENCE [LARGE SCALE GENOMIC DNA]</scope>
    <source>
        <strain evidence="1 2">KACC 14055</strain>
    </source>
</reference>
<dbReference type="KEGG" id="ldn:H9L06_10920"/>
<evidence type="ECO:0000313" key="2">
    <source>
        <dbReference type="Proteomes" id="UP000515934"/>
    </source>
</evidence>
<evidence type="ECO:0000313" key="1">
    <source>
        <dbReference type="EMBL" id="QNN62716.1"/>
    </source>
</evidence>
<organism evidence="1 2">
    <name type="scientific">Leucobacter denitrificans</name>
    <dbReference type="NCBI Taxonomy" id="683042"/>
    <lineage>
        <taxon>Bacteria</taxon>
        <taxon>Bacillati</taxon>
        <taxon>Actinomycetota</taxon>
        <taxon>Actinomycetes</taxon>
        <taxon>Micrococcales</taxon>
        <taxon>Microbacteriaceae</taxon>
        <taxon>Leucobacter</taxon>
    </lineage>
</organism>
<dbReference type="RefSeq" id="WP_187555186.1">
    <property type="nucleotide sequence ID" value="NZ_CP060716.1"/>
</dbReference>
<keyword evidence="2" id="KW-1185">Reference proteome</keyword>
<sequence length="147" mass="15817">MVEPGKTLSRDEWAALYLDANGDLIPAANNGSLPDRRVQFTDIAELLKAFPATQDVLGDPLSEFLTMTGGSFSQRIQLPDESNESIAKLLTVEFTGFLPENWMVEVGQNAPAFGQEGGSYYSVILGANGAKMCLFEAIDAGVLRVVS</sequence>
<name>A0A7G9S4E1_9MICO</name>